<evidence type="ECO:0000313" key="1">
    <source>
        <dbReference type="EMBL" id="NVD44029.1"/>
    </source>
</evidence>
<dbReference type="SUPFAM" id="SSF53335">
    <property type="entry name" value="S-adenosyl-L-methionine-dependent methyltransferases"/>
    <property type="match status" value="1"/>
</dbReference>
<gene>
    <name evidence="1" type="ORF">HUV48_03220</name>
</gene>
<dbReference type="InterPro" id="IPR029063">
    <property type="entry name" value="SAM-dependent_MTases_sf"/>
</dbReference>
<comment type="caution">
    <text evidence="1">The sequence shown here is derived from an EMBL/GenBank/DDBJ whole genome shotgun (WGS) entry which is preliminary data.</text>
</comment>
<keyword evidence="2" id="KW-1185">Reference proteome</keyword>
<dbReference type="Gene3D" id="3.40.50.150">
    <property type="entry name" value="Vaccinia Virus protein VP39"/>
    <property type="match status" value="1"/>
</dbReference>
<organism evidence="1 2">
    <name type="scientific">Qipengyuania atrilutea</name>
    <dbReference type="NCBI Taxonomy" id="2744473"/>
    <lineage>
        <taxon>Bacteria</taxon>
        <taxon>Pseudomonadati</taxon>
        <taxon>Pseudomonadota</taxon>
        <taxon>Alphaproteobacteria</taxon>
        <taxon>Sphingomonadales</taxon>
        <taxon>Erythrobacteraceae</taxon>
        <taxon>Qipengyuania</taxon>
    </lineage>
</organism>
<dbReference type="EMBL" id="JABWGV010000001">
    <property type="protein sequence ID" value="NVD44029.1"/>
    <property type="molecule type" value="Genomic_DNA"/>
</dbReference>
<reference evidence="1 2" key="1">
    <citation type="submission" date="2020-06" db="EMBL/GenBank/DDBJ databases">
        <title>Altererythrobacter sp. HHU K3-1.</title>
        <authorList>
            <person name="Zhang D."/>
            <person name="Xue H."/>
        </authorList>
    </citation>
    <scope>NUCLEOTIDE SEQUENCE [LARGE SCALE GENOMIC DNA]</scope>
    <source>
        <strain evidence="1 2">HHU K3-1</strain>
    </source>
</reference>
<evidence type="ECO:0008006" key="3">
    <source>
        <dbReference type="Google" id="ProtNLM"/>
    </source>
</evidence>
<sequence length="224" mass="24547">MTPWTKLVAGNPARRTRLHDEGGARIPVGLLARNLPFCLASLAARKFTGESAQVPWISYSGRERIARFLAAGGKRMLEFGSGNSTFWYARRAGSLVSVEHDEAWYRTVAPRLAKLPNAEYRVAEKRSAYLDVSEDGPFDLIMIDGAWRDDCARFAVAHLVKGGAIYLDNSDKSAGEHTGNVPAARRLLIDFAERSGLPWEEITDLAPGCLFAQRALLVGSIAEA</sequence>
<proteinExistence type="predicted"/>
<dbReference type="RefSeq" id="WP_176266314.1">
    <property type="nucleotide sequence ID" value="NZ_JABWGV010000001.1"/>
</dbReference>
<name>A0A850HAC9_9SPHN</name>
<protein>
    <recommendedName>
        <fullName evidence="3">SAM-dependent methyltransferase</fullName>
    </recommendedName>
</protein>
<dbReference type="Proteomes" id="UP000561438">
    <property type="component" value="Unassembled WGS sequence"/>
</dbReference>
<evidence type="ECO:0000313" key="2">
    <source>
        <dbReference type="Proteomes" id="UP000561438"/>
    </source>
</evidence>
<accession>A0A850HAC9</accession>
<dbReference type="AlphaFoldDB" id="A0A850HAC9"/>